<feature type="binding site" evidence="14">
    <location>
        <position position="439"/>
    </location>
    <ligand>
        <name>Zn(2+)</name>
        <dbReference type="ChEBI" id="CHEBI:29105"/>
    </ligand>
</feature>
<sequence length="692" mass="77287">MDKQQARQRIKQLTEAVNHHRRLYYVLDAPTLSDEAYDSLFRELEALEQAFPQYRSEASPTLRVGDEPRTSFRKVKHLTRQWSFDDVFDQEELRAWDERLRRLVAKETGKNIPTLEYMAELKIDGLKIILSYDQGILVQGATRGNGEIGEAVTENLRTIESIPLTLEKPYTLTVVGEAWLSKSELARINAERKNSGEPLFANPRNAAAGSIRQLDSRVTAKRNLSAFIYDLDHLEGALQPATQAAELEFLGTLGFFVNPHSRLCHGIEAIQTYYEEWNKKRESLPYALDGIVIKVNDVSWQSVLGYTGKSPRFGVAYKFPAEEGTSRIEMISIQVGRTGTLTPVAHLTPVRLAGSTVSRATLHNIDEIKRLDVRIGDTVIVRKAGDIIPEVVSVLTTLRTGQEQPFQVPTVCPKCGTKVSREVLSEKGGIKAYSAALYCPNQNCFGKEREAIIHAVSRKGLDIVGLGEKIVEQLMNEGLVADIADIYELTVGDLEPLERFAEKSAEKLVQAIQARKQVLLEHLLFAFGIRHVGEETAELIAQEIAHSKKEKTVFPLTLFAFFEQQTVDTWQAIKGIGEKSAESLVQWTALPVTKKLFQRLQEVGLRITLPERSLTQGRLRGLTFVLTGELENFTREEAKRRIKELGGSVASAVSQKTSFVVAGAEPGSKYTKAKELGVTIIDEAAFIKKMNV</sequence>
<dbReference type="GO" id="GO:0006281">
    <property type="term" value="P:DNA repair"/>
    <property type="evidence" value="ECO:0007669"/>
    <property type="project" value="UniProtKB-KW"/>
</dbReference>
<dbReference type="Pfam" id="PF14520">
    <property type="entry name" value="HHH_5"/>
    <property type="match status" value="1"/>
</dbReference>
<evidence type="ECO:0000256" key="14">
    <source>
        <dbReference type="HAMAP-Rule" id="MF_01588"/>
    </source>
</evidence>
<dbReference type="Gene3D" id="2.40.50.140">
    <property type="entry name" value="Nucleic acid-binding proteins"/>
    <property type="match status" value="1"/>
</dbReference>
<keyword evidence="4 14" id="KW-0436">Ligase</keyword>
<comment type="cofactor">
    <cofactor evidence="14">
        <name>Mg(2+)</name>
        <dbReference type="ChEBI" id="CHEBI:18420"/>
    </cofactor>
    <cofactor evidence="14">
        <name>Mn(2+)</name>
        <dbReference type="ChEBI" id="CHEBI:29035"/>
    </cofactor>
</comment>
<dbReference type="HAMAP" id="MF_01588">
    <property type="entry name" value="DNA_ligase_A"/>
    <property type="match status" value="1"/>
</dbReference>
<evidence type="ECO:0000256" key="9">
    <source>
        <dbReference type="ARBA" id="ARBA00022842"/>
    </source>
</evidence>
<dbReference type="CDD" id="cd17748">
    <property type="entry name" value="BRCT_DNA_ligase_like"/>
    <property type="match status" value="1"/>
</dbReference>
<evidence type="ECO:0000256" key="15">
    <source>
        <dbReference type="SAM" id="Coils"/>
    </source>
</evidence>
<evidence type="ECO:0000256" key="13">
    <source>
        <dbReference type="ARBA" id="ARBA00060881"/>
    </source>
</evidence>
<comment type="function">
    <text evidence="1 14">DNA ligase that catalyzes the formation of phosphodiester linkages between 5'-phosphoryl and 3'-hydroxyl groups in double-stranded DNA using NAD as a coenzyme and as the energy source for the reaction. It is essential for DNA replication and repair of damaged DNA.</text>
</comment>
<dbReference type="EC" id="6.5.1.2" evidence="2 14"/>
<comment type="caution">
    <text evidence="17">The sequence shown here is derived from an EMBL/GenBank/DDBJ whole genome shotgun (WGS) entry which is preliminary data.</text>
</comment>
<keyword evidence="10 14" id="KW-0520">NAD</keyword>
<evidence type="ECO:0000256" key="6">
    <source>
        <dbReference type="ARBA" id="ARBA00022723"/>
    </source>
</evidence>
<reference evidence="17 18" key="1">
    <citation type="submission" date="2018-09" db="EMBL/GenBank/DDBJ databases">
        <title>Metagenome Assembled Genomes from an Advanced Water Purification Facility.</title>
        <authorList>
            <person name="Stamps B.W."/>
            <person name="Spear J.R."/>
        </authorList>
    </citation>
    <scope>NUCLEOTIDE SEQUENCE [LARGE SCALE GENOMIC DNA]</scope>
    <source>
        <strain evidence="17">Bin_63_2</strain>
    </source>
</reference>
<dbReference type="GO" id="GO:0005829">
    <property type="term" value="C:cytosol"/>
    <property type="evidence" value="ECO:0007669"/>
    <property type="project" value="TreeGrafter"/>
</dbReference>
<feature type="binding site" evidence="14">
    <location>
        <position position="177"/>
    </location>
    <ligand>
        <name>NAD(+)</name>
        <dbReference type="ChEBI" id="CHEBI:57540"/>
    </ligand>
</feature>
<keyword evidence="6 14" id="KW-0479">Metal-binding</keyword>
<evidence type="ECO:0000313" key="17">
    <source>
        <dbReference type="EMBL" id="TXG77727.1"/>
    </source>
</evidence>
<dbReference type="Gene3D" id="6.20.10.30">
    <property type="match status" value="1"/>
</dbReference>
<feature type="binding site" evidence="14">
    <location>
        <position position="294"/>
    </location>
    <ligand>
        <name>NAD(+)</name>
        <dbReference type="ChEBI" id="CHEBI:57540"/>
    </ligand>
</feature>
<dbReference type="NCBIfam" id="NF005932">
    <property type="entry name" value="PRK07956.1"/>
    <property type="match status" value="1"/>
</dbReference>
<dbReference type="PANTHER" id="PTHR23389">
    <property type="entry name" value="CHROMOSOME TRANSMISSION FIDELITY FACTOR 18"/>
    <property type="match status" value="1"/>
</dbReference>
<dbReference type="PROSITE" id="PS50172">
    <property type="entry name" value="BRCT"/>
    <property type="match status" value="1"/>
</dbReference>
<feature type="domain" description="BRCT" evidence="16">
    <location>
        <begin position="614"/>
        <end position="692"/>
    </location>
</feature>
<evidence type="ECO:0000256" key="5">
    <source>
        <dbReference type="ARBA" id="ARBA00022705"/>
    </source>
</evidence>
<gene>
    <name evidence="14 17" type="primary">ligA</name>
    <name evidence="17" type="ORF">E6Q11_02280</name>
</gene>
<dbReference type="SMART" id="SM00532">
    <property type="entry name" value="LIGANc"/>
    <property type="match status" value="1"/>
</dbReference>
<evidence type="ECO:0000256" key="7">
    <source>
        <dbReference type="ARBA" id="ARBA00022763"/>
    </source>
</evidence>
<evidence type="ECO:0000256" key="1">
    <source>
        <dbReference type="ARBA" id="ARBA00004067"/>
    </source>
</evidence>
<dbReference type="GO" id="GO:0003911">
    <property type="term" value="F:DNA ligase (NAD+) activity"/>
    <property type="evidence" value="ECO:0007669"/>
    <property type="project" value="UniProtKB-UniRule"/>
</dbReference>
<dbReference type="Pfam" id="PF00533">
    <property type="entry name" value="BRCT"/>
    <property type="match status" value="1"/>
</dbReference>
<organism evidence="17 18">
    <name type="scientific">Candidatus Dojkabacteria bacterium</name>
    <dbReference type="NCBI Taxonomy" id="2099670"/>
    <lineage>
        <taxon>Bacteria</taxon>
        <taxon>Candidatus Dojkabacteria</taxon>
    </lineage>
</organism>
<feature type="binding site" evidence="14">
    <location>
        <begin position="83"/>
        <end position="84"/>
    </location>
    <ligand>
        <name>NAD(+)</name>
        <dbReference type="ChEBI" id="CHEBI:57540"/>
    </ligand>
</feature>
<dbReference type="PANTHER" id="PTHR23389:SF9">
    <property type="entry name" value="DNA LIGASE"/>
    <property type="match status" value="1"/>
</dbReference>
<accession>A0A5C7J8D7</accession>
<dbReference type="Proteomes" id="UP000321026">
    <property type="component" value="Unassembled WGS sequence"/>
</dbReference>
<proteinExistence type="inferred from homology"/>
<dbReference type="SUPFAM" id="SSF56091">
    <property type="entry name" value="DNA ligase/mRNA capping enzyme, catalytic domain"/>
    <property type="match status" value="1"/>
</dbReference>
<evidence type="ECO:0000256" key="10">
    <source>
        <dbReference type="ARBA" id="ARBA00023027"/>
    </source>
</evidence>
<dbReference type="InterPro" id="IPR033136">
    <property type="entry name" value="DNA_ligase_CS"/>
</dbReference>
<feature type="binding site" evidence="14">
    <location>
        <position position="444"/>
    </location>
    <ligand>
        <name>Zn(2+)</name>
        <dbReference type="ChEBI" id="CHEBI:29105"/>
    </ligand>
</feature>
<dbReference type="PROSITE" id="PS01056">
    <property type="entry name" value="DNA_LIGASE_N2"/>
    <property type="match status" value="1"/>
</dbReference>
<keyword evidence="14" id="KW-0464">Manganese</keyword>
<keyword evidence="15" id="KW-0175">Coiled coil</keyword>
<feature type="coiled-coil region" evidence="15">
    <location>
        <begin position="3"/>
        <end position="57"/>
    </location>
</feature>
<dbReference type="InterPro" id="IPR010994">
    <property type="entry name" value="RuvA_2-like"/>
</dbReference>
<feature type="binding site" evidence="14">
    <location>
        <position position="120"/>
    </location>
    <ligand>
        <name>NAD(+)</name>
        <dbReference type="ChEBI" id="CHEBI:57540"/>
    </ligand>
</feature>
<dbReference type="InterPro" id="IPR001679">
    <property type="entry name" value="DNA_ligase"/>
</dbReference>
<evidence type="ECO:0000259" key="16">
    <source>
        <dbReference type="PROSITE" id="PS50172"/>
    </source>
</evidence>
<feature type="binding site" evidence="14">
    <location>
        <position position="412"/>
    </location>
    <ligand>
        <name>Zn(2+)</name>
        <dbReference type="ChEBI" id="CHEBI:29105"/>
    </ligand>
</feature>
<evidence type="ECO:0000256" key="3">
    <source>
        <dbReference type="ARBA" id="ARBA00013308"/>
    </source>
</evidence>
<dbReference type="InterPro" id="IPR036420">
    <property type="entry name" value="BRCT_dom_sf"/>
</dbReference>
<dbReference type="SUPFAM" id="SSF47781">
    <property type="entry name" value="RuvA domain 2-like"/>
    <property type="match status" value="1"/>
</dbReference>
<dbReference type="AlphaFoldDB" id="A0A5C7J8D7"/>
<dbReference type="CDD" id="cd00114">
    <property type="entry name" value="LIGANc"/>
    <property type="match status" value="1"/>
</dbReference>
<dbReference type="SUPFAM" id="SSF52113">
    <property type="entry name" value="BRCT domain"/>
    <property type="match status" value="1"/>
</dbReference>
<feature type="binding site" evidence="14">
    <location>
        <position position="415"/>
    </location>
    <ligand>
        <name>Zn(2+)</name>
        <dbReference type="ChEBI" id="CHEBI:29105"/>
    </ligand>
</feature>
<evidence type="ECO:0000313" key="18">
    <source>
        <dbReference type="Proteomes" id="UP000321026"/>
    </source>
</evidence>
<dbReference type="Gene3D" id="3.30.470.30">
    <property type="entry name" value="DNA ligase/mRNA capping enzyme"/>
    <property type="match status" value="1"/>
</dbReference>
<keyword evidence="5 14" id="KW-0235">DNA replication</keyword>
<dbReference type="SUPFAM" id="SSF50249">
    <property type="entry name" value="Nucleic acid-binding proteins"/>
    <property type="match status" value="1"/>
</dbReference>
<dbReference type="GO" id="GO:0046872">
    <property type="term" value="F:metal ion binding"/>
    <property type="evidence" value="ECO:0007669"/>
    <property type="project" value="UniProtKB-KW"/>
</dbReference>
<comment type="similarity">
    <text evidence="13 14">Belongs to the NAD-dependent DNA ligase family. LigA subfamily.</text>
</comment>
<keyword evidence="7 14" id="KW-0227">DNA damage</keyword>
<feature type="binding site" evidence="14">
    <location>
        <position position="143"/>
    </location>
    <ligand>
        <name>NAD(+)</name>
        <dbReference type="ChEBI" id="CHEBI:57540"/>
    </ligand>
</feature>
<name>A0A5C7J8D7_9BACT</name>
<evidence type="ECO:0000256" key="2">
    <source>
        <dbReference type="ARBA" id="ARBA00012722"/>
    </source>
</evidence>
<feature type="binding site" evidence="14">
    <location>
        <begin position="34"/>
        <end position="38"/>
    </location>
    <ligand>
        <name>NAD(+)</name>
        <dbReference type="ChEBI" id="CHEBI:57540"/>
    </ligand>
</feature>
<dbReference type="InterPro" id="IPR013840">
    <property type="entry name" value="DNAligase_N"/>
</dbReference>
<feature type="binding site" evidence="14">
    <location>
        <position position="318"/>
    </location>
    <ligand>
        <name>NAD(+)</name>
        <dbReference type="ChEBI" id="CHEBI:57540"/>
    </ligand>
</feature>
<dbReference type="Gene3D" id="3.40.50.10190">
    <property type="entry name" value="BRCT domain"/>
    <property type="match status" value="1"/>
</dbReference>
<dbReference type="EMBL" id="SSDS01000039">
    <property type="protein sequence ID" value="TXG77727.1"/>
    <property type="molecule type" value="Genomic_DNA"/>
</dbReference>
<dbReference type="Gene3D" id="1.10.287.610">
    <property type="entry name" value="Helix hairpin bin"/>
    <property type="match status" value="1"/>
</dbReference>
<dbReference type="PIRSF" id="PIRSF001604">
    <property type="entry name" value="LigA"/>
    <property type="match status" value="1"/>
</dbReference>
<dbReference type="FunFam" id="2.40.50.140:FF:000012">
    <property type="entry name" value="DNA ligase"/>
    <property type="match status" value="1"/>
</dbReference>
<evidence type="ECO:0000256" key="12">
    <source>
        <dbReference type="ARBA" id="ARBA00034005"/>
    </source>
</evidence>
<dbReference type="Gene3D" id="1.10.150.20">
    <property type="entry name" value="5' to 3' exonuclease, C-terminal subdomain"/>
    <property type="match status" value="2"/>
</dbReference>
<keyword evidence="8 14" id="KW-0862">Zinc</keyword>
<dbReference type="InterPro" id="IPR013839">
    <property type="entry name" value="DNAligase_adenylation"/>
</dbReference>
<dbReference type="InterPro" id="IPR001357">
    <property type="entry name" value="BRCT_dom"/>
</dbReference>
<comment type="catalytic activity">
    <reaction evidence="12 14">
        <text>NAD(+) + (deoxyribonucleotide)n-3'-hydroxyl + 5'-phospho-(deoxyribonucleotide)m = (deoxyribonucleotide)n+m + AMP + beta-nicotinamide D-nucleotide.</text>
        <dbReference type="EC" id="6.5.1.2"/>
    </reaction>
</comment>
<keyword evidence="9 14" id="KW-0460">Magnesium</keyword>
<dbReference type="NCBIfam" id="TIGR00575">
    <property type="entry name" value="dnlj"/>
    <property type="match status" value="1"/>
</dbReference>
<dbReference type="Pfam" id="PF01653">
    <property type="entry name" value="DNA_ligase_aden"/>
    <property type="match status" value="1"/>
</dbReference>
<feature type="active site" description="N6-AMP-lysine intermediate" evidence="14">
    <location>
        <position position="122"/>
    </location>
</feature>
<evidence type="ECO:0000256" key="8">
    <source>
        <dbReference type="ARBA" id="ARBA00022833"/>
    </source>
</evidence>
<protein>
    <recommendedName>
        <fullName evidence="3 14">DNA ligase</fullName>
        <ecNumber evidence="2 14">6.5.1.2</ecNumber>
    </recommendedName>
    <alternativeName>
        <fullName evidence="14">Polydeoxyribonucleotide synthase [NAD(+)]</fullName>
    </alternativeName>
</protein>
<keyword evidence="11 14" id="KW-0234">DNA repair</keyword>
<dbReference type="FunFam" id="1.10.150.20:FF:000007">
    <property type="entry name" value="DNA ligase"/>
    <property type="match status" value="1"/>
</dbReference>
<dbReference type="InterPro" id="IPR012340">
    <property type="entry name" value="NA-bd_OB-fold"/>
</dbReference>
<dbReference type="Pfam" id="PF03120">
    <property type="entry name" value="OB_DNA_ligase"/>
    <property type="match status" value="1"/>
</dbReference>
<evidence type="ECO:0000256" key="4">
    <source>
        <dbReference type="ARBA" id="ARBA00022598"/>
    </source>
</evidence>
<dbReference type="GO" id="GO:0006260">
    <property type="term" value="P:DNA replication"/>
    <property type="evidence" value="ECO:0007669"/>
    <property type="project" value="UniProtKB-KW"/>
</dbReference>
<dbReference type="SMART" id="SM00292">
    <property type="entry name" value="BRCT"/>
    <property type="match status" value="1"/>
</dbReference>
<evidence type="ECO:0000256" key="11">
    <source>
        <dbReference type="ARBA" id="ARBA00023204"/>
    </source>
</evidence>
<dbReference type="InterPro" id="IPR004150">
    <property type="entry name" value="NAD_DNA_ligase_OB"/>
</dbReference>